<dbReference type="AlphaFoldDB" id="A0A9P5PD71"/>
<dbReference type="PANTHER" id="PTHR38926">
    <property type="entry name" value="F-BOX DOMAIN CONTAINING PROTEIN, EXPRESSED"/>
    <property type="match status" value="1"/>
</dbReference>
<evidence type="ECO:0000313" key="2">
    <source>
        <dbReference type="EMBL" id="KAF9061688.1"/>
    </source>
</evidence>
<accession>A0A9P5PD71</accession>
<comment type="caution">
    <text evidence="2">The sequence shown here is derived from an EMBL/GenBank/DDBJ whole genome shotgun (WGS) entry which is preliminary data.</text>
</comment>
<dbReference type="InterPro" id="IPR036047">
    <property type="entry name" value="F-box-like_dom_sf"/>
</dbReference>
<keyword evidence="1" id="KW-0175">Coiled coil</keyword>
<dbReference type="SUPFAM" id="SSF81383">
    <property type="entry name" value="F-box domain"/>
    <property type="match status" value="1"/>
</dbReference>
<name>A0A9P5PD71_9AGAR</name>
<sequence>MDSPCIEIQIRVDLSSSEQAQLENDLRSKFGPFVVHPERAEELKKILDLADKDIEDHDSEVARLQNQILLVRAQKQRLETQRDKLRSLLSPIRKLPAEILLGIFQIVCAENVLQTYPWLSDRRPPTKITSPVITYLPAMAISSVCFRWRELALSLPSLWANLSVEICTAMNLNPVATEDGFNDTVARYLERSVDWPLRLALYIQGASPATVLPSLTRHAHRWKTFKYQGYYSLTVDQILSQLRFPLLVELDISSFMHKVESSYLDCFEHSSRLHALGTDKTPASKFNYSQLDTLNFAMEYASELVEALRSCPSLKFLRIEPICREFLDLEAQGTWRNIVSLVIMENYMQPSSEMVLSSFDFPSLNEFVVEGYHRKRTTWPADAFISFVSRSSCLITTFTLRGISLSDAELITALSVMPSLLHLEIDDKERRNSYHVTQEQQSPITSHLISNLRSYSRSLSLAPKLHSLSLISHLNTGTFDDNAFIRMVQSRWFKPHSDLSTAMSVMGKRCIRSVILRFAWREIDADVYKPLRKLDEEGLRVVVAGTNGIQMIVSLCAECAKPLQIRVNLTSEELVELDNDLRSEFGPFVVTPEQAEDLEKILALADKDIEEHDLEVNRLNEQIMFLQRHKQRLEIQRAKLRSLLSPMRKLPNETLLRIFQYVCQENLLQSYPWLDQCPPTTITSPIITYLPTMAVSSVCSRWRELALSSPSLWANLRMEIYPTAFEETLAGLIDTLKRYLERSGDWPLRLDLNIQGQGRELPSLIHLAQNAYRWRTFIFSGVHSFTTYEILSQMRFPVLEELDLNSTSEWVQLSDFECFEHSTRLCSLATDAFPPFKAPYNQLDKLIFRMGQASPSDLAMVVHTCSSVKSLIVELDNEEFWGPMAEGTFHNITSLVFKEHFQQSCSEMVFYSFAFPSLNELEIDSERSTTNKPTIWPGNAFISFVSSSSCLITTFTLRGLSLSDLELIAALRVMPSLLHLEIDDAEVDHSLGQQNPITSQLVSSLHHNSTSNLLNLCSKLHSLRLISRNQAPFDDCAFVSMIQSRWFRPGSESSYLSAAILTMGRGCIRSVVLKFAWREIDAEAYKPLRILDEEGLRVVVAGTNGIQV</sequence>
<feature type="coiled-coil region" evidence="1">
    <location>
        <begin position="40"/>
        <end position="81"/>
    </location>
</feature>
<dbReference type="Gene3D" id="1.20.1280.50">
    <property type="match status" value="2"/>
</dbReference>
<organism evidence="2 3">
    <name type="scientific">Rhodocollybia butyracea</name>
    <dbReference type="NCBI Taxonomy" id="206335"/>
    <lineage>
        <taxon>Eukaryota</taxon>
        <taxon>Fungi</taxon>
        <taxon>Dikarya</taxon>
        <taxon>Basidiomycota</taxon>
        <taxon>Agaricomycotina</taxon>
        <taxon>Agaricomycetes</taxon>
        <taxon>Agaricomycetidae</taxon>
        <taxon>Agaricales</taxon>
        <taxon>Marasmiineae</taxon>
        <taxon>Omphalotaceae</taxon>
        <taxon>Rhodocollybia</taxon>
    </lineage>
</organism>
<reference evidence="2" key="1">
    <citation type="submission" date="2020-11" db="EMBL/GenBank/DDBJ databases">
        <authorList>
            <consortium name="DOE Joint Genome Institute"/>
            <person name="Ahrendt S."/>
            <person name="Riley R."/>
            <person name="Andreopoulos W."/>
            <person name="Labutti K."/>
            <person name="Pangilinan J."/>
            <person name="Ruiz-Duenas F.J."/>
            <person name="Barrasa J.M."/>
            <person name="Sanchez-Garcia M."/>
            <person name="Camarero S."/>
            <person name="Miyauchi S."/>
            <person name="Serrano A."/>
            <person name="Linde D."/>
            <person name="Babiker R."/>
            <person name="Drula E."/>
            <person name="Ayuso-Fernandez I."/>
            <person name="Pacheco R."/>
            <person name="Padilla G."/>
            <person name="Ferreira P."/>
            <person name="Barriuso J."/>
            <person name="Kellner H."/>
            <person name="Castanera R."/>
            <person name="Alfaro M."/>
            <person name="Ramirez L."/>
            <person name="Pisabarro A.G."/>
            <person name="Kuo A."/>
            <person name="Tritt A."/>
            <person name="Lipzen A."/>
            <person name="He G."/>
            <person name="Yan M."/>
            <person name="Ng V."/>
            <person name="Cullen D."/>
            <person name="Martin F."/>
            <person name="Rosso M.-N."/>
            <person name="Henrissat B."/>
            <person name="Hibbett D."/>
            <person name="Martinez A.T."/>
            <person name="Grigoriev I.V."/>
        </authorList>
    </citation>
    <scope>NUCLEOTIDE SEQUENCE</scope>
    <source>
        <strain evidence="2">AH 40177</strain>
    </source>
</reference>
<keyword evidence="3" id="KW-1185">Reference proteome</keyword>
<dbReference type="OrthoDB" id="3266451at2759"/>
<evidence type="ECO:0000313" key="3">
    <source>
        <dbReference type="Proteomes" id="UP000772434"/>
    </source>
</evidence>
<protein>
    <recommendedName>
        <fullName evidence="4">F-box domain-containing protein</fullName>
    </recommendedName>
</protein>
<evidence type="ECO:0000256" key="1">
    <source>
        <dbReference type="SAM" id="Coils"/>
    </source>
</evidence>
<dbReference type="SUPFAM" id="SSF52047">
    <property type="entry name" value="RNI-like"/>
    <property type="match status" value="1"/>
</dbReference>
<gene>
    <name evidence="2" type="ORF">BDP27DRAFT_1452113</name>
</gene>
<dbReference type="PANTHER" id="PTHR38926:SF5">
    <property type="entry name" value="F-BOX AND LEUCINE-RICH REPEAT PROTEIN 6"/>
    <property type="match status" value="1"/>
</dbReference>
<dbReference type="Gene3D" id="3.80.10.10">
    <property type="entry name" value="Ribonuclease Inhibitor"/>
    <property type="match status" value="2"/>
</dbReference>
<dbReference type="InterPro" id="IPR032675">
    <property type="entry name" value="LRR_dom_sf"/>
</dbReference>
<dbReference type="Proteomes" id="UP000772434">
    <property type="component" value="Unassembled WGS sequence"/>
</dbReference>
<dbReference type="EMBL" id="JADNRY010000193">
    <property type="protein sequence ID" value="KAF9061688.1"/>
    <property type="molecule type" value="Genomic_DNA"/>
</dbReference>
<proteinExistence type="predicted"/>
<feature type="coiled-coil region" evidence="1">
    <location>
        <begin position="595"/>
        <end position="643"/>
    </location>
</feature>
<evidence type="ECO:0008006" key="4">
    <source>
        <dbReference type="Google" id="ProtNLM"/>
    </source>
</evidence>